<protein>
    <submittedName>
        <fullName evidence="1">Pentatricopeptide repeat-containing protein</fullName>
    </submittedName>
</protein>
<evidence type="ECO:0000313" key="1">
    <source>
        <dbReference type="EMBL" id="MCI23020.1"/>
    </source>
</evidence>
<dbReference type="EMBL" id="LXQA010133678">
    <property type="protein sequence ID" value="MCI23020.1"/>
    <property type="molecule type" value="Genomic_DNA"/>
</dbReference>
<evidence type="ECO:0000313" key="2">
    <source>
        <dbReference type="Proteomes" id="UP000265520"/>
    </source>
</evidence>
<sequence length="90" mass="10043">MATQIHIDSLLQKCNSLIHMKQLQAHLITTGKFQFHPSRTKLLELFAVSPAGNLSFAGIFFRQIQNPSTNDYNTILRGLAQSSEPTQSIS</sequence>
<comment type="caution">
    <text evidence="1">The sequence shown here is derived from an EMBL/GenBank/DDBJ whole genome shotgun (WGS) entry which is preliminary data.</text>
</comment>
<proteinExistence type="predicted"/>
<dbReference type="AlphaFoldDB" id="A0A392QH02"/>
<name>A0A392QH02_9FABA</name>
<feature type="non-terminal residue" evidence="1">
    <location>
        <position position="90"/>
    </location>
</feature>
<keyword evidence="2" id="KW-1185">Reference proteome</keyword>
<accession>A0A392QH02</accession>
<reference evidence="1 2" key="1">
    <citation type="journal article" date="2018" name="Front. Plant Sci.">
        <title>Red Clover (Trifolium pratense) and Zigzag Clover (T. medium) - A Picture of Genomic Similarities and Differences.</title>
        <authorList>
            <person name="Dluhosova J."/>
            <person name="Istvanek J."/>
            <person name="Nedelnik J."/>
            <person name="Repkova J."/>
        </authorList>
    </citation>
    <scope>NUCLEOTIDE SEQUENCE [LARGE SCALE GENOMIC DNA]</scope>
    <source>
        <strain evidence="2">cv. 10/8</strain>
        <tissue evidence="1">Leaf</tissue>
    </source>
</reference>
<organism evidence="1 2">
    <name type="scientific">Trifolium medium</name>
    <dbReference type="NCBI Taxonomy" id="97028"/>
    <lineage>
        <taxon>Eukaryota</taxon>
        <taxon>Viridiplantae</taxon>
        <taxon>Streptophyta</taxon>
        <taxon>Embryophyta</taxon>
        <taxon>Tracheophyta</taxon>
        <taxon>Spermatophyta</taxon>
        <taxon>Magnoliopsida</taxon>
        <taxon>eudicotyledons</taxon>
        <taxon>Gunneridae</taxon>
        <taxon>Pentapetalae</taxon>
        <taxon>rosids</taxon>
        <taxon>fabids</taxon>
        <taxon>Fabales</taxon>
        <taxon>Fabaceae</taxon>
        <taxon>Papilionoideae</taxon>
        <taxon>50 kb inversion clade</taxon>
        <taxon>NPAAA clade</taxon>
        <taxon>Hologalegina</taxon>
        <taxon>IRL clade</taxon>
        <taxon>Trifolieae</taxon>
        <taxon>Trifolium</taxon>
    </lineage>
</organism>
<dbReference type="Proteomes" id="UP000265520">
    <property type="component" value="Unassembled WGS sequence"/>
</dbReference>